<feature type="domain" description="PDZ" evidence="6">
    <location>
        <begin position="283"/>
        <end position="369"/>
    </location>
</feature>
<evidence type="ECO:0000256" key="1">
    <source>
        <dbReference type="ARBA" id="ARBA00010541"/>
    </source>
</evidence>
<dbReference type="GO" id="GO:0004252">
    <property type="term" value="F:serine-type endopeptidase activity"/>
    <property type="evidence" value="ECO:0007669"/>
    <property type="project" value="InterPro"/>
</dbReference>
<dbReference type="InterPro" id="IPR001940">
    <property type="entry name" value="Peptidase_S1C"/>
</dbReference>
<evidence type="ECO:0000256" key="3">
    <source>
        <dbReference type="ARBA" id="ARBA00022801"/>
    </source>
</evidence>
<dbReference type="SUPFAM" id="SSF50156">
    <property type="entry name" value="PDZ domain-like"/>
    <property type="match status" value="1"/>
</dbReference>
<evidence type="ECO:0000256" key="2">
    <source>
        <dbReference type="ARBA" id="ARBA00022670"/>
    </source>
</evidence>
<keyword evidence="5" id="KW-0812">Transmembrane</keyword>
<accession>A0A2R6Y2X5</accession>
<dbReference type="InterPro" id="IPR001478">
    <property type="entry name" value="PDZ"/>
</dbReference>
<feature type="transmembrane region" description="Helical" evidence="5">
    <location>
        <begin position="20"/>
        <end position="44"/>
    </location>
</feature>
<dbReference type="Gene3D" id="2.30.42.10">
    <property type="match status" value="1"/>
</dbReference>
<evidence type="ECO:0000313" key="7">
    <source>
        <dbReference type="EMBL" id="PTQ57037.1"/>
    </source>
</evidence>
<dbReference type="InterPro" id="IPR036034">
    <property type="entry name" value="PDZ_sf"/>
</dbReference>
<evidence type="ECO:0000256" key="4">
    <source>
        <dbReference type="ARBA" id="ARBA00022825"/>
    </source>
</evidence>
<name>A0A2R6Y2X5_9BACL</name>
<keyword evidence="3" id="KW-0378">Hydrolase</keyword>
<dbReference type="AlphaFoldDB" id="A0A2R6Y2X5"/>
<dbReference type="GO" id="GO:0006508">
    <property type="term" value="P:proteolysis"/>
    <property type="evidence" value="ECO:0007669"/>
    <property type="project" value="UniProtKB-KW"/>
</dbReference>
<dbReference type="PRINTS" id="PR00834">
    <property type="entry name" value="PROTEASES2C"/>
</dbReference>
<keyword evidence="5" id="KW-1133">Transmembrane helix</keyword>
<reference evidence="8" key="1">
    <citation type="journal article" date="2018" name="Sci. Rep.">
        <title>Lignite coal burning seam in the remote Altai Mountains harbors a hydrogen-driven thermophilic microbial community.</title>
        <authorList>
            <person name="Kadnikov V.V."/>
            <person name="Mardanov A.V."/>
            <person name="Ivasenko D.A."/>
            <person name="Antsiferov D.V."/>
            <person name="Beletsky A.V."/>
            <person name="Karnachuk O.V."/>
            <person name="Ravin N.V."/>
        </authorList>
    </citation>
    <scope>NUCLEOTIDE SEQUENCE [LARGE SCALE GENOMIC DNA]</scope>
</reference>
<evidence type="ECO:0000259" key="6">
    <source>
        <dbReference type="SMART" id="SM00228"/>
    </source>
</evidence>
<dbReference type="InterPro" id="IPR009003">
    <property type="entry name" value="Peptidase_S1_PA"/>
</dbReference>
<dbReference type="PANTHER" id="PTHR43343:SF3">
    <property type="entry name" value="PROTEASE DO-LIKE 8, CHLOROPLASTIC"/>
    <property type="match status" value="1"/>
</dbReference>
<keyword evidence="4" id="KW-0720">Serine protease</keyword>
<gene>
    <name evidence="7" type="ORF">BSOLF_2307</name>
</gene>
<keyword evidence="2 7" id="KW-0645">Protease</keyword>
<dbReference type="PANTHER" id="PTHR43343">
    <property type="entry name" value="PEPTIDASE S12"/>
    <property type="match status" value="1"/>
</dbReference>
<dbReference type="Gene3D" id="2.40.10.10">
    <property type="entry name" value="Trypsin-like serine proteases"/>
    <property type="match status" value="2"/>
</dbReference>
<dbReference type="SUPFAM" id="SSF50494">
    <property type="entry name" value="Trypsin-like serine proteases"/>
    <property type="match status" value="1"/>
</dbReference>
<dbReference type="SMART" id="SM00228">
    <property type="entry name" value="PDZ"/>
    <property type="match status" value="1"/>
</dbReference>
<sequence>MLEKEWGVTGRPNVPRWRRLALYGVIAFLVLLSGFIGFRLAFLFMGTKGDKTSQPASVPLSTSEQIIQTVSDIDGIVVGVSAYHHKDVKDVSIEDDGSSGSAVIYAKKKGMAYLVTNNHVIDGAERIEVNFPEENVAAELVGADPYTDLAVLRIPARYVEKVATLGTSSTLRRGEMVIVSGNSLGLYSNTITVGYISSLHQKLPIYFSDQTEPDWEIDVLQIDAAVNYGNSGGGLFNLRGEVVGINSAKVIEPGVENIGFSIPIDLVKGIISELENFGKVKRPYLGIVVSGLSYIAEDVYRSLLLPASVYQGVLIREPPDGPAKAAGLLERDVIVAIDHQPVTDKISLRRVLYQKSPGDTVTITFYRRGETKEVQAVLGETP</sequence>
<dbReference type="InterPro" id="IPR043504">
    <property type="entry name" value="Peptidase_S1_PA_chymotrypsin"/>
</dbReference>
<evidence type="ECO:0000256" key="5">
    <source>
        <dbReference type="SAM" id="Phobius"/>
    </source>
</evidence>
<dbReference type="EMBL" id="PEBX01000014">
    <property type="protein sequence ID" value="PTQ57037.1"/>
    <property type="molecule type" value="Genomic_DNA"/>
</dbReference>
<dbReference type="Pfam" id="PF13365">
    <property type="entry name" value="Trypsin_2"/>
    <property type="match status" value="1"/>
</dbReference>
<organism evidence="7 8">
    <name type="scientific">Candidatus Carbonibacillus altaicus</name>
    <dbReference type="NCBI Taxonomy" id="2163959"/>
    <lineage>
        <taxon>Bacteria</taxon>
        <taxon>Bacillati</taxon>
        <taxon>Bacillota</taxon>
        <taxon>Bacilli</taxon>
        <taxon>Bacillales</taxon>
        <taxon>Candidatus Carbonibacillus</taxon>
    </lineage>
</organism>
<dbReference type="Pfam" id="PF13180">
    <property type="entry name" value="PDZ_2"/>
    <property type="match status" value="1"/>
</dbReference>
<protein>
    <submittedName>
        <fullName evidence="7">Serine protease, DegP/HtrA, do-like</fullName>
    </submittedName>
</protein>
<comment type="similarity">
    <text evidence="1">Belongs to the peptidase S1C family.</text>
</comment>
<proteinExistence type="inferred from homology"/>
<comment type="caution">
    <text evidence="7">The sequence shown here is derived from an EMBL/GenBank/DDBJ whole genome shotgun (WGS) entry which is preliminary data.</text>
</comment>
<keyword evidence="5" id="KW-0472">Membrane</keyword>
<evidence type="ECO:0000313" key="8">
    <source>
        <dbReference type="Proteomes" id="UP000244338"/>
    </source>
</evidence>
<dbReference type="InterPro" id="IPR051201">
    <property type="entry name" value="Chloro_Bact_Ser_Proteases"/>
</dbReference>
<dbReference type="Proteomes" id="UP000244338">
    <property type="component" value="Unassembled WGS sequence"/>
</dbReference>